<evidence type="ECO:0000256" key="2">
    <source>
        <dbReference type="ARBA" id="ARBA00022884"/>
    </source>
</evidence>
<dbReference type="InterPro" id="IPR043128">
    <property type="entry name" value="Rev_trsase/Diguanyl_cyclase"/>
</dbReference>
<organism evidence="6 7">
    <name type="scientific">Brachionus calyciflorus</name>
    <dbReference type="NCBI Taxonomy" id="104777"/>
    <lineage>
        <taxon>Eukaryota</taxon>
        <taxon>Metazoa</taxon>
        <taxon>Spiralia</taxon>
        <taxon>Gnathifera</taxon>
        <taxon>Rotifera</taxon>
        <taxon>Eurotatoria</taxon>
        <taxon>Monogononta</taxon>
        <taxon>Pseudotrocha</taxon>
        <taxon>Ploima</taxon>
        <taxon>Brachionidae</taxon>
        <taxon>Brachionus</taxon>
    </lineage>
</organism>
<comment type="caution">
    <text evidence="6">The sequence shown here is derived from an EMBL/GenBank/DDBJ whole genome shotgun (WGS) entry which is preliminary data.</text>
</comment>
<dbReference type="InterPro" id="IPR050951">
    <property type="entry name" value="Retrovirus_Pol_polyprotein"/>
</dbReference>
<dbReference type="GO" id="GO:0003723">
    <property type="term" value="F:RNA binding"/>
    <property type="evidence" value="ECO:0007669"/>
    <property type="project" value="UniProtKB-KW"/>
</dbReference>
<dbReference type="GO" id="GO:0004190">
    <property type="term" value="F:aspartic-type endopeptidase activity"/>
    <property type="evidence" value="ECO:0007669"/>
    <property type="project" value="InterPro"/>
</dbReference>
<feature type="domain" description="Reverse transcriptase/retrotransposon-derived protein RNase H-like" evidence="5">
    <location>
        <begin position="593"/>
        <end position="653"/>
    </location>
</feature>
<evidence type="ECO:0000313" key="7">
    <source>
        <dbReference type="Proteomes" id="UP000663879"/>
    </source>
</evidence>
<keyword evidence="4" id="KW-0732">Signal</keyword>
<dbReference type="Gene3D" id="2.40.70.10">
    <property type="entry name" value="Acid Proteases"/>
    <property type="match status" value="1"/>
</dbReference>
<dbReference type="SUPFAM" id="SSF56672">
    <property type="entry name" value="DNA/RNA polymerases"/>
    <property type="match status" value="1"/>
</dbReference>
<evidence type="ECO:0000256" key="3">
    <source>
        <dbReference type="ARBA" id="ARBA00022908"/>
    </source>
</evidence>
<dbReference type="EMBL" id="CAJNOC010001076">
    <property type="protein sequence ID" value="CAF0832655.1"/>
    <property type="molecule type" value="Genomic_DNA"/>
</dbReference>
<proteinExistence type="predicted"/>
<dbReference type="GO" id="GO:0006508">
    <property type="term" value="P:proteolysis"/>
    <property type="evidence" value="ECO:0007669"/>
    <property type="project" value="InterPro"/>
</dbReference>
<sequence length="751" mass="85261">MNKKTILTITIALILVQFNQINCLKCFSGFGLTSKSSGPTAYNYDNTSPQLECSGTLSTNPLYQPKGCYKFVHKLSDGNEYVEKGCFTGATSLSNLSPNYDGKTKHFSPKDHKLVRIANFRKIAQHMDEPVYKFVERLREAASECEFSNVDDEIINQIIDKTTSDALKTHLALTENLDLKKVLRVGSALETLKTSTQNKKEKLIVSIIKQIQVELLTVRKFRSYDTCGHCGHEYPHINRACPALNHTCSICKKHNHFESADNTNLTTTTINAIKPITTQDHFKKSQSTQTQLIKLMKNWKNSSEDDIENIFSLDQQSSKRKCVSIQMFNDTAPFLVDTGTTLNVIDQVTFESLDFDQVIIEPCTTRVYGYGSSQLKMPNHMLGIFSTNVKFKNKHIETRFAISKGHSGCILSLETLEALEIISITLSMNDEFNKYPSLFSGKVGKFKDIQVKLHVNHEVKSVRRRIPFHLRDRVEAEIQRLLDMDIIEPASGPTPWVSLIVVVPKPGQPDKIRICTDACLPNQAIARERHVTPTVEDIIIDLNALREAGTPKNASELRSFLGLATYVARFIEDYETISEPLWRLTKSNIRWHWNNTHKNAFEKVKESITTKAMAHFDKTWDTMIIVDASPVGLGAILMQTNSCDPNDTRIIMFITVTDNNAVELIFNNQKSNPPARIQRWCLRLSQYDFTIVHKPSKYNPADYLSRNPIDKPTSHNPAEEYVLFWKNELGPPVVKKDKLPILQKLTQVSKM</sequence>
<accession>A0A813V4B4</accession>
<dbReference type="AlphaFoldDB" id="A0A813V4B4"/>
<dbReference type="Gene3D" id="3.30.70.270">
    <property type="match status" value="2"/>
</dbReference>
<dbReference type="InterPro" id="IPR041577">
    <property type="entry name" value="RT_RNaseH_2"/>
</dbReference>
<keyword evidence="3" id="KW-0229">DNA integration</keyword>
<dbReference type="FunFam" id="3.30.70.270:FF:000063">
    <property type="entry name" value="Zinc knuckle domaincontaining protein"/>
    <property type="match status" value="1"/>
</dbReference>
<evidence type="ECO:0000256" key="4">
    <source>
        <dbReference type="SAM" id="SignalP"/>
    </source>
</evidence>
<protein>
    <recommendedName>
        <fullName evidence="5">Reverse transcriptase/retrotransposon-derived protein RNase H-like domain-containing protein</fullName>
    </recommendedName>
</protein>
<evidence type="ECO:0000259" key="5">
    <source>
        <dbReference type="Pfam" id="PF17919"/>
    </source>
</evidence>
<dbReference type="PROSITE" id="PS00141">
    <property type="entry name" value="ASP_PROTEASE"/>
    <property type="match status" value="1"/>
</dbReference>
<dbReference type="InterPro" id="IPR001969">
    <property type="entry name" value="Aspartic_peptidase_AS"/>
</dbReference>
<keyword evidence="7" id="KW-1185">Reference proteome</keyword>
<keyword evidence="2" id="KW-0694">RNA-binding</keyword>
<keyword evidence="1" id="KW-0460">Magnesium</keyword>
<dbReference type="Proteomes" id="UP000663879">
    <property type="component" value="Unassembled WGS sequence"/>
</dbReference>
<dbReference type="InterPro" id="IPR043502">
    <property type="entry name" value="DNA/RNA_pol_sf"/>
</dbReference>
<dbReference type="Pfam" id="PF17919">
    <property type="entry name" value="RT_RNaseH_2"/>
    <property type="match status" value="1"/>
</dbReference>
<evidence type="ECO:0000313" key="6">
    <source>
        <dbReference type="EMBL" id="CAF0832655.1"/>
    </source>
</evidence>
<dbReference type="OrthoDB" id="6772952at2759"/>
<feature type="chain" id="PRO_5032382791" description="Reverse transcriptase/retrotransposon-derived protein RNase H-like domain-containing protein" evidence="4">
    <location>
        <begin position="24"/>
        <end position="751"/>
    </location>
</feature>
<feature type="signal peptide" evidence="4">
    <location>
        <begin position="1"/>
        <end position="23"/>
    </location>
</feature>
<dbReference type="Gene3D" id="3.10.10.10">
    <property type="entry name" value="HIV Type 1 Reverse Transcriptase, subunit A, domain 1"/>
    <property type="match status" value="1"/>
</dbReference>
<evidence type="ECO:0000256" key="1">
    <source>
        <dbReference type="ARBA" id="ARBA00022842"/>
    </source>
</evidence>
<dbReference type="InterPro" id="IPR021109">
    <property type="entry name" value="Peptidase_aspartic_dom_sf"/>
</dbReference>
<dbReference type="PANTHER" id="PTHR37984:SF9">
    <property type="entry name" value="INTEGRASE CATALYTIC DOMAIN-CONTAINING PROTEIN"/>
    <property type="match status" value="1"/>
</dbReference>
<dbReference type="PANTHER" id="PTHR37984">
    <property type="entry name" value="PROTEIN CBG26694"/>
    <property type="match status" value="1"/>
</dbReference>
<gene>
    <name evidence="6" type="ORF">OXX778_LOCUS8049</name>
</gene>
<dbReference type="GO" id="GO:0015074">
    <property type="term" value="P:DNA integration"/>
    <property type="evidence" value="ECO:0007669"/>
    <property type="project" value="UniProtKB-KW"/>
</dbReference>
<name>A0A813V4B4_9BILA</name>
<reference evidence="6" key="1">
    <citation type="submission" date="2021-02" db="EMBL/GenBank/DDBJ databases">
        <authorList>
            <person name="Nowell W R."/>
        </authorList>
    </citation>
    <scope>NUCLEOTIDE SEQUENCE</scope>
    <source>
        <strain evidence="6">Ploen Becks lab</strain>
    </source>
</reference>